<keyword evidence="2" id="KW-0813">Transport</keyword>
<dbReference type="EMBL" id="CABVQD010000003">
    <property type="protein sequence ID" value="VWB33690.1"/>
    <property type="molecule type" value="Genomic_DNA"/>
</dbReference>
<keyword evidence="6" id="KW-0547">Nucleotide-binding</keyword>
<dbReference type="PROSITE" id="PS50929">
    <property type="entry name" value="ABC_TM1F"/>
    <property type="match status" value="1"/>
</dbReference>
<evidence type="ECO:0000256" key="9">
    <source>
        <dbReference type="ARBA" id="ARBA00023136"/>
    </source>
</evidence>
<dbReference type="GO" id="GO:0140359">
    <property type="term" value="F:ABC-type transporter activity"/>
    <property type="evidence" value="ECO:0007669"/>
    <property type="project" value="InterPro"/>
</dbReference>
<evidence type="ECO:0000256" key="6">
    <source>
        <dbReference type="ARBA" id="ARBA00022741"/>
    </source>
</evidence>
<dbReference type="Gene3D" id="3.40.50.300">
    <property type="entry name" value="P-loop containing nucleotide triphosphate hydrolases"/>
    <property type="match status" value="1"/>
</dbReference>
<dbReference type="Proteomes" id="UP000494330">
    <property type="component" value="Unassembled WGS sequence"/>
</dbReference>
<evidence type="ECO:0000256" key="4">
    <source>
        <dbReference type="ARBA" id="ARBA00022519"/>
    </source>
</evidence>
<feature type="transmembrane region" description="Helical" evidence="10">
    <location>
        <begin position="124"/>
        <end position="149"/>
    </location>
</feature>
<evidence type="ECO:0000256" key="10">
    <source>
        <dbReference type="SAM" id="Phobius"/>
    </source>
</evidence>
<evidence type="ECO:0000256" key="2">
    <source>
        <dbReference type="ARBA" id="ARBA00022448"/>
    </source>
</evidence>
<dbReference type="PANTHER" id="PTHR43553:SF11">
    <property type="entry name" value="ABC TRANSPORTER ATP-BINDING_PERMEASE PROTEIN YOJI"/>
    <property type="match status" value="1"/>
</dbReference>
<reference evidence="13 14" key="1">
    <citation type="submission" date="2019-09" db="EMBL/GenBank/DDBJ databases">
        <authorList>
            <person name="Depoorter E."/>
        </authorList>
    </citation>
    <scope>NUCLEOTIDE SEQUENCE [LARGE SCALE GENOMIC DNA]</scope>
    <source>
        <strain evidence="13">LMG 30113</strain>
    </source>
</reference>
<dbReference type="InterPro" id="IPR050095">
    <property type="entry name" value="ECF_ABC_transporter_ATP-bd"/>
</dbReference>
<dbReference type="PANTHER" id="PTHR43553">
    <property type="entry name" value="HEAVY METAL TRANSPORTER"/>
    <property type="match status" value="1"/>
</dbReference>
<feature type="transmembrane region" description="Helical" evidence="10">
    <location>
        <begin position="23"/>
        <end position="48"/>
    </location>
</feature>
<sequence length="559" mass="60876">MTSTPSSPPRTLSMLIGKVRGRLALATLASTLSGLAGVALVALLNTAINAPADALPGLGWRFLGLCAAALAMRLFASSIFVNLTQTTLATLRHYLSTHIRNAPYRKLETIGAARLQSLASDDAALVATLFASLPIIVMNGAIVAGSLVYLGMLSFRTLIFVAIAIALGSLAFHLAHGRAMVHLRAAGKLQDASLGYFSSLIAGAKELKLNRARGDDFLDGVLSPALDAVRTTRVRGMLIYTGASNFGLFLLYVIIGVTTFFFTRYAGLDARTSSGFVVVFLYLMVPLDSLLNNLPQVQLARVALERIEQTVGQLHNDEAPASRTAPAPFSHIDVRGLRHSYYHERADEIFQLGPIDLSFRPGELVFLVGGNGSGKTTLAKLLTGLYVAEHGEIRIDGQLVDGTSRDTYRQQFSTIFSDFHLFDSLLGVSRDGLDQLANALLEKLHLDHKVQVRDGAFSTRDLSQGQRKRLALVVAYLEDRPFYVFDEWAADQDPVFKDVFYNMLLPELRTRGKTVIAISHDDRYFPLADRLIKLEDGQIVMDRATSHAAEESARNAVGA</sequence>
<feature type="domain" description="ABC transporter" evidence="11">
    <location>
        <begin position="337"/>
        <end position="559"/>
    </location>
</feature>
<keyword evidence="7 13" id="KW-0067">ATP-binding</keyword>
<dbReference type="CDD" id="cd03228">
    <property type="entry name" value="ABCC_MRP_Like"/>
    <property type="match status" value="1"/>
</dbReference>
<evidence type="ECO:0000313" key="13">
    <source>
        <dbReference type="EMBL" id="VWB33690.1"/>
    </source>
</evidence>
<dbReference type="NCBIfam" id="TIGR01194">
    <property type="entry name" value="cyc_pep_trnsptr"/>
    <property type="match status" value="1"/>
</dbReference>
<feature type="domain" description="ABC transmembrane type-1" evidence="12">
    <location>
        <begin position="24"/>
        <end position="299"/>
    </location>
</feature>
<evidence type="ECO:0000259" key="12">
    <source>
        <dbReference type="PROSITE" id="PS50929"/>
    </source>
</evidence>
<comment type="subcellular location">
    <subcellularLocation>
        <location evidence="1">Cell membrane</location>
        <topology evidence="1">Multi-pass membrane protein</topology>
    </subcellularLocation>
</comment>
<evidence type="ECO:0000256" key="7">
    <source>
        <dbReference type="ARBA" id="ARBA00022840"/>
    </source>
</evidence>
<feature type="transmembrane region" description="Helical" evidence="10">
    <location>
        <begin position="238"/>
        <end position="262"/>
    </location>
</feature>
<keyword evidence="8 10" id="KW-1133">Transmembrane helix</keyword>
<evidence type="ECO:0000256" key="8">
    <source>
        <dbReference type="ARBA" id="ARBA00022989"/>
    </source>
</evidence>
<dbReference type="GO" id="GO:0043190">
    <property type="term" value="C:ATP-binding cassette (ABC) transporter complex"/>
    <property type="evidence" value="ECO:0007669"/>
    <property type="project" value="TreeGrafter"/>
</dbReference>
<evidence type="ECO:0000259" key="11">
    <source>
        <dbReference type="PROSITE" id="PS50893"/>
    </source>
</evidence>
<evidence type="ECO:0000256" key="1">
    <source>
        <dbReference type="ARBA" id="ARBA00004651"/>
    </source>
</evidence>
<keyword evidence="5 10" id="KW-0812">Transmembrane</keyword>
<keyword evidence="14" id="KW-1185">Reference proteome</keyword>
<dbReference type="Pfam" id="PF00005">
    <property type="entry name" value="ABC_tran"/>
    <property type="match status" value="1"/>
</dbReference>
<name>A0A6P2IR94_9BURK</name>
<evidence type="ECO:0000256" key="5">
    <source>
        <dbReference type="ARBA" id="ARBA00022692"/>
    </source>
</evidence>
<keyword evidence="9 10" id="KW-0472">Membrane</keyword>
<feature type="transmembrane region" description="Helical" evidence="10">
    <location>
        <begin position="60"/>
        <end position="83"/>
    </location>
</feature>
<dbReference type="InterPro" id="IPR005898">
    <property type="entry name" value="Cyc_pep_transpt_SyrD/YojI"/>
</dbReference>
<organism evidence="13 14">
    <name type="scientific">Burkholderia paludis</name>
    <dbReference type="NCBI Taxonomy" id="1506587"/>
    <lineage>
        <taxon>Bacteria</taxon>
        <taxon>Pseudomonadati</taxon>
        <taxon>Pseudomonadota</taxon>
        <taxon>Betaproteobacteria</taxon>
        <taxon>Burkholderiales</taxon>
        <taxon>Burkholderiaceae</taxon>
        <taxon>Burkholderia</taxon>
        <taxon>Burkholderia cepacia complex</taxon>
    </lineage>
</organism>
<keyword evidence="3" id="KW-1003">Cell membrane</keyword>
<dbReference type="SUPFAM" id="SSF90123">
    <property type="entry name" value="ABC transporter transmembrane region"/>
    <property type="match status" value="1"/>
</dbReference>
<protein>
    <submittedName>
        <fullName evidence="13">Peptide ABC transporter ATP-binding protein</fullName>
    </submittedName>
</protein>
<dbReference type="InterPro" id="IPR017871">
    <property type="entry name" value="ABC_transporter-like_CS"/>
</dbReference>
<accession>A0A6P2IR94</accession>
<dbReference type="InterPro" id="IPR027417">
    <property type="entry name" value="P-loop_NTPase"/>
</dbReference>
<dbReference type="GO" id="GO:0015833">
    <property type="term" value="P:peptide transport"/>
    <property type="evidence" value="ECO:0007669"/>
    <property type="project" value="InterPro"/>
</dbReference>
<evidence type="ECO:0000256" key="3">
    <source>
        <dbReference type="ARBA" id="ARBA00022475"/>
    </source>
</evidence>
<dbReference type="PROSITE" id="PS00211">
    <property type="entry name" value="ABC_TRANSPORTER_1"/>
    <property type="match status" value="1"/>
</dbReference>
<dbReference type="InterPro" id="IPR036640">
    <property type="entry name" value="ABC1_TM_sf"/>
</dbReference>
<dbReference type="PROSITE" id="PS50893">
    <property type="entry name" value="ABC_TRANSPORTER_2"/>
    <property type="match status" value="1"/>
</dbReference>
<gene>
    <name evidence="13" type="ORF">BPA30113_01323</name>
</gene>
<dbReference type="RefSeq" id="WP_075122982.1">
    <property type="nucleotide sequence ID" value="NZ_CABVQD010000003.1"/>
</dbReference>
<dbReference type="AlphaFoldDB" id="A0A6P2IR94"/>
<dbReference type="SMART" id="SM00382">
    <property type="entry name" value="AAA"/>
    <property type="match status" value="1"/>
</dbReference>
<dbReference type="GO" id="GO:1904680">
    <property type="term" value="F:peptide transmembrane transporter activity"/>
    <property type="evidence" value="ECO:0007669"/>
    <property type="project" value="InterPro"/>
</dbReference>
<proteinExistence type="predicted"/>
<dbReference type="InterPro" id="IPR003439">
    <property type="entry name" value="ABC_transporter-like_ATP-bd"/>
</dbReference>
<keyword evidence="4" id="KW-0997">Cell inner membrane</keyword>
<feature type="transmembrane region" description="Helical" evidence="10">
    <location>
        <begin position="155"/>
        <end position="175"/>
    </location>
</feature>
<dbReference type="GO" id="GO:0016887">
    <property type="term" value="F:ATP hydrolysis activity"/>
    <property type="evidence" value="ECO:0007669"/>
    <property type="project" value="InterPro"/>
</dbReference>
<dbReference type="InterPro" id="IPR003593">
    <property type="entry name" value="AAA+_ATPase"/>
</dbReference>
<dbReference type="SUPFAM" id="SSF52540">
    <property type="entry name" value="P-loop containing nucleoside triphosphate hydrolases"/>
    <property type="match status" value="1"/>
</dbReference>
<evidence type="ECO:0000313" key="14">
    <source>
        <dbReference type="Proteomes" id="UP000494330"/>
    </source>
</evidence>
<dbReference type="Gene3D" id="1.20.1560.10">
    <property type="entry name" value="ABC transporter type 1, transmembrane domain"/>
    <property type="match status" value="1"/>
</dbReference>
<dbReference type="InterPro" id="IPR011527">
    <property type="entry name" value="ABC1_TM_dom"/>
</dbReference>
<dbReference type="GO" id="GO:0005524">
    <property type="term" value="F:ATP binding"/>
    <property type="evidence" value="ECO:0007669"/>
    <property type="project" value="UniProtKB-KW"/>
</dbReference>